<dbReference type="Pfam" id="PF05577">
    <property type="entry name" value="Peptidase_S28"/>
    <property type="match status" value="1"/>
</dbReference>
<evidence type="ECO:0008006" key="8">
    <source>
        <dbReference type="Google" id="ProtNLM"/>
    </source>
</evidence>
<dbReference type="InterPro" id="IPR008758">
    <property type="entry name" value="Peptidase_S28"/>
</dbReference>
<dbReference type="AlphaFoldDB" id="A0A9Q1JRE3"/>
<comment type="similarity">
    <text evidence="1">Belongs to the peptidase S28 family.</text>
</comment>
<keyword evidence="2" id="KW-0645">Protease</keyword>
<evidence type="ECO:0000313" key="7">
    <source>
        <dbReference type="Proteomes" id="UP001153076"/>
    </source>
</evidence>
<keyword evidence="4" id="KW-0378">Hydrolase</keyword>
<dbReference type="EMBL" id="JAKOGI010000879">
    <property type="protein sequence ID" value="KAJ8429624.1"/>
    <property type="molecule type" value="Genomic_DNA"/>
</dbReference>
<organism evidence="6 7">
    <name type="scientific">Carnegiea gigantea</name>
    <dbReference type="NCBI Taxonomy" id="171969"/>
    <lineage>
        <taxon>Eukaryota</taxon>
        <taxon>Viridiplantae</taxon>
        <taxon>Streptophyta</taxon>
        <taxon>Embryophyta</taxon>
        <taxon>Tracheophyta</taxon>
        <taxon>Spermatophyta</taxon>
        <taxon>Magnoliopsida</taxon>
        <taxon>eudicotyledons</taxon>
        <taxon>Gunneridae</taxon>
        <taxon>Pentapetalae</taxon>
        <taxon>Caryophyllales</taxon>
        <taxon>Cactineae</taxon>
        <taxon>Cactaceae</taxon>
        <taxon>Cactoideae</taxon>
        <taxon>Echinocereeae</taxon>
        <taxon>Carnegiea</taxon>
    </lineage>
</organism>
<dbReference type="GO" id="GO:0006508">
    <property type="term" value="P:proteolysis"/>
    <property type="evidence" value="ECO:0007669"/>
    <property type="project" value="UniProtKB-KW"/>
</dbReference>
<dbReference type="Gene3D" id="3.40.50.1820">
    <property type="entry name" value="alpha/beta hydrolase"/>
    <property type="match status" value="1"/>
</dbReference>
<dbReference type="PANTHER" id="PTHR11010">
    <property type="entry name" value="PROTEASE S28 PRO-X CARBOXYPEPTIDASE-RELATED"/>
    <property type="match status" value="1"/>
</dbReference>
<dbReference type="Gene3D" id="1.20.120.980">
    <property type="entry name" value="Serine carboxypeptidase S28, SKS domain"/>
    <property type="match status" value="1"/>
</dbReference>
<gene>
    <name evidence="6" type="ORF">Cgig2_012286</name>
</gene>
<evidence type="ECO:0000256" key="4">
    <source>
        <dbReference type="ARBA" id="ARBA00022801"/>
    </source>
</evidence>
<dbReference type="GO" id="GO:0070008">
    <property type="term" value="F:serine-type exopeptidase activity"/>
    <property type="evidence" value="ECO:0007669"/>
    <property type="project" value="InterPro"/>
</dbReference>
<evidence type="ECO:0000256" key="1">
    <source>
        <dbReference type="ARBA" id="ARBA00011079"/>
    </source>
</evidence>
<dbReference type="InterPro" id="IPR042269">
    <property type="entry name" value="Ser_carbopepase_S28_SKS"/>
</dbReference>
<evidence type="ECO:0000256" key="5">
    <source>
        <dbReference type="ARBA" id="ARBA00023180"/>
    </source>
</evidence>
<evidence type="ECO:0000256" key="2">
    <source>
        <dbReference type="ARBA" id="ARBA00022670"/>
    </source>
</evidence>
<protein>
    <recommendedName>
        <fullName evidence="8">Lysosomal Pro-X carboxypeptidase</fullName>
    </recommendedName>
</protein>
<evidence type="ECO:0000256" key="3">
    <source>
        <dbReference type="ARBA" id="ARBA00022729"/>
    </source>
</evidence>
<reference evidence="6" key="1">
    <citation type="submission" date="2022-04" db="EMBL/GenBank/DDBJ databases">
        <title>Carnegiea gigantea Genome sequencing and assembly v2.</title>
        <authorList>
            <person name="Copetti D."/>
            <person name="Sanderson M.J."/>
            <person name="Burquez A."/>
            <person name="Wojciechowski M.F."/>
        </authorList>
    </citation>
    <scope>NUCLEOTIDE SEQUENCE</scope>
    <source>
        <strain evidence="6">SGP5-SGP5p</strain>
        <tissue evidence="6">Aerial part</tissue>
    </source>
</reference>
<comment type="caution">
    <text evidence="6">The sequence shown here is derived from an EMBL/GenBank/DDBJ whole genome shotgun (WGS) entry which is preliminary data.</text>
</comment>
<dbReference type="PANTHER" id="PTHR11010:SF96">
    <property type="entry name" value="LYSOSOMAL PRO-X CARBOXYPEPTIDASE-LIKE ISOFORM X1"/>
    <property type="match status" value="1"/>
</dbReference>
<accession>A0A9Q1JRE3</accession>
<sequence>MHSLSSLFQLFSSWLLLFVFLTSYSSFAMPRLARLEQKLRLDEDIKSSSIPNTDVKILYYSQTLDHFNYQPESYTTFKQKYMIYSKHWGGAKTNSPMLVYLGDEQPMEDYEIDSLILPDYAAQLKALVVIIEHRFFGKSKPFGMKSMEEVLRNATVRGYFSSAQAIADYAELILHLKKNFKAHYSPVIVVGGSYGGMLAAWFRLKYPHIAIGALASSAPVLYFDNIISPNRGYYYVVNKDFKETSKNCYNTIKSSWAKIDEIGSKTHGLSLLSKKFKTCAHLNKTDELKSFLENLYDVVAQYRRPSLICNAIDKETNETDILSRIYAGVVAYFGAMTCYNTKVWDLGETSVGYAWQTCSEMVMPVVRGTSKESMFPPETFKLSSFIQGCKDKYNVLPRPHWITAYYGGHVCISHYDWIIH</sequence>
<name>A0A9Q1JRE3_9CARY</name>
<keyword evidence="5" id="KW-0325">Glycoprotein</keyword>
<keyword evidence="7" id="KW-1185">Reference proteome</keyword>
<dbReference type="OrthoDB" id="2130629at2759"/>
<dbReference type="SUPFAM" id="SSF53474">
    <property type="entry name" value="alpha/beta-Hydrolases"/>
    <property type="match status" value="1"/>
</dbReference>
<dbReference type="InterPro" id="IPR029058">
    <property type="entry name" value="AB_hydrolase_fold"/>
</dbReference>
<evidence type="ECO:0000313" key="6">
    <source>
        <dbReference type="EMBL" id="KAJ8429624.1"/>
    </source>
</evidence>
<proteinExistence type="inferred from homology"/>
<dbReference type="Proteomes" id="UP001153076">
    <property type="component" value="Unassembled WGS sequence"/>
</dbReference>
<dbReference type="GO" id="GO:0008239">
    <property type="term" value="F:dipeptidyl-peptidase activity"/>
    <property type="evidence" value="ECO:0007669"/>
    <property type="project" value="TreeGrafter"/>
</dbReference>
<keyword evidence="3" id="KW-0732">Signal</keyword>